<evidence type="ECO:0000256" key="1">
    <source>
        <dbReference type="SAM" id="SignalP"/>
    </source>
</evidence>
<name>A0A4D5RDE8_IXOSC</name>
<accession>A0A4D5RDE8</accession>
<organism evidence="2">
    <name type="scientific">Ixodes scapularis</name>
    <name type="common">Black-legged tick</name>
    <name type="synonym">Deer tick</name>
    <dbReference type="NCBI Taxonomy" id="6945"/>
    <lineage>
        <taxon>Eukaryota</taxon>
        <taxon>Metazoa</taxon>
        <taxon>Ecdysozoa</taxon>
        <taxon>Arthropoda</taxon>
        <taxon>Chelicerata</taxon>
        <taxon>Arachnida</taxon>
        <taxon>Acari</taxon>
        <taxon>Parasitiformes</taxon>
        <taxon>Ixodida</taxon>
        <taxon>Ixodoidea</taxon>
        <taxon>Ixodidae</taxon>
        <taxon>Ixodinae</taxon>
        <taxon>Ixodes</taxon>
    </lineage>
</organism>
<reference evidence="2" key="1">
    <citation type="submission" date="2019-04" db="EMBL/GenBank/DDBJ databases">
        <title>An insight into the mialome of Ixodes scapularis.</title>
        <authorList>
            <person name="Ribeiro J.M."/>
            <person name="Mather T.N."/>
            <person name="Karim S."/>
        </authorList>
    </citation>
    <scope>NUCLEOTIDE SEQUENCE</scope>
</reference>
<proteinExistence type="predicted"/>
<sequence>MKLPINFLLEGVLWPFSIAWQTPASNMFTQLRAPWHQLLLELSRRNWRRDITILCFHGINVSREHWGFFSFLRNGYWHTLCAYTCCLHMTI</sequence>
<dbReference type="EMBL" id="GHJT01001181">
    <property type="protein sequence ID" value="MOY35152.1"/>
    <property type="molecule type" value="Transcribed_RNA"/>
</dbReference>
<dbReference type="AlphaFoldDB" id="A0A4D5RDE8"/>
<evidence type="ECO:0000313" key="2">
    <source>
        <dbReference type="EMBL" id="MOY35152.1"/>
    </source>
</evidence>
<feature type="chain" id="PRO_5020039461" evidence="1">
    <location>
        <begin position="20"/>
        <end position="91"/>
    </location>
</feature>
<feature type="signal peptide" evidence="1">
    <location>
        <begin position="1"/>
        <end position="19"/>
    </location>
</feature>
<protein>
    <submittedName>
        <fullName evidence="2">Putative secreted protein</fullName>
    </submittedName>
</protein>
<keyword evidence="1" id="KW-0732">Signal</keyword>